<reference evidence="2 3" key="1">
    <citation type="journal article" date="2018" name="Sci. Rep.">
        <title>Genomic signatures of local adaptation to the degree of environmental predictability in rotifers.</title>
        <authorList>
            <person name="Franch-Gras L."/>
            <person name="Hahn C."/>
            <person name="Garcia-Roger E.M."/>
            <person name="Carmona M.J."/>
            <person name="Serra M."/>
            <person name="Gomez A."/>
        </authorList>
    </citation>
    <scope>NUCLEOTIDE SEQUENCE [LARGE SCALE GENOMIC DNA]</scope>
    <source>
        <strain evidence="2">HYR1</strain>
    </source>
</reference>
<evidence type="ECO:0000256" key="1">
    <source>
        <dbReference type="SAM" id="MobiDB-lite"/>
    </source>
</evidence>
<accession>A0A3M7Q9K5</accession>
<feature type="non-terminal residue" evidence="2">
    <location>
        <position position="394"/>
    </location>
</feature>
<feature type="compositionally biased region" description="Basic and acidic residues" evidence="1">
    <location>
        <begin position="123"/>
        <end position="141"/>
    </location>
</feature>
<dbReference type="Proteomes" id="UP000276133">
    <property type="component" value="Unassembled WGS sequence"/>
</dbReference>
<dbReference type="EMBL" id="REGN01006900">
    <property type="protein sequence ID" value="RNA07929.1"/>
    <property type="molecule type" value="Genomic_DNA"/>
</dbReference>
<dbReference type="OrthoDB" id="10670835at2759"/>
<proteinExistence type="predicted"/>
<sequence>MLKYLLEIQLSNIKKMDGFLNLYVNIACEKCYEEHLVDDLRSILKYPWTQYCEDTKEEQYLNEINESWDDSSAMDIPTEIDDILNKAEQLLSQIKLSDSSNSKESKKILTKHPNSNNNTKIKKKDDSKNNLKSIEPKVKERNPVYMNAPYKTEPRKTFLRKIESASSSSSRPTEPIKISKCTNKTEPEKEKNTNLILVKKYVKSDSSQKIREKILPNQKNISFSKIAPLLELPSSIVNLLNFNNKYCNQISDSLKEKQKKISKKHSFIKKLELSCMEKNSKLLQNNSVISMKNSFKRANKIIEKIGNDLKTLEDKKNLEILIPLLKSKIFAKKINGLKIYLDDFFNFEIEKIEMLRLNDETFDNESDFLTNSEIDVLSKFSSIGYTNKEELLKY</sequence>
<dbReference type="AlphaFoldDB" id="A0A3M7Q9K5"/>
<gene>
    <name evidence="2" type="ORF">BpHYR1_025913</name>
</gene>
<protein>
    <submittedName>
        <fullName evidence="2">Uncharacterized protein</fullName>
    </submittedName>
</protein>
<comment type="caution">
    <text evidence="2">The sequence shown here is derived from an EMBL/GenBank/DDBJ whole genome shotgun (WGS) entry which is preliminary data.</text>
</comment>
<feature type="region of interest" description="Disordered" evidence="1">
    <location>
        <begin position="102"/>
        <end position="141"/>
    </location>
</feature>
<evidence type="ECO:0000313" key="2">
    <source>
        <dbReference type="EMBL" id="RNA07929.1"/>
    </source>
</evidence>
<keyword evidence="3" id="KW-1185">Reference proteome</keyword>
<name>A0A3M7Q9K5_BRAPC</name>
<organism evidence="2 3">
    <name type="scientific">Brachionus plicatilis</name>
    <name type="common">Marine rotifer</name>
    <name type="synonym">Brachionus muelleri</name>
    <dbReference type="NCBI Taxonomy" id="10195"/>
    <lineage>
        <taxon>Eukaryota</taxon>
        <taxon>Metazoa</taxon>
        <taxon>Spiralia</taxon>
        <taxon>Gnathifera</taxon>
        <taxon>Rotifera</taxon>
        <taxon>Eurotatoria</taxon>
        <taxon>Monogononta</taxon>
        <taxon>Pseudotrocha</taxon>
        <taxon>Ploima</taxon>
        <taxon>Brachionidae</taxon>
        <taxon>Brachionus</taxon>
    </lineage>
</organism>
<evidence type="ECO:0000313" key="3">
    <source>
        <dbReference type="Proteomes" id="UP000276133"/>
    </source>
</evidence>